<keyword evidence="2 5" id="KW-0731">Sigma factor</keyword>
<gene>
    <name evidence="10" type="ORF">GIY23_17215</name>
</gene>
<dbReference type="PRINTS" id="PR00046">
    <property type="entry name" value="SIGMA70FCT"/>
</dbReference>
<dbReference type="NCBIfam" id="TIGR02479">
    <property type="entry name" value="FliA_WhiG"/>
    <property type="match status" value="1"/>
</dbReference>
<dbReference type="Pfam" id="PF04539">
    <property type="entry name" value="Sigma70_r3"/>
    <property type="match status" value="1"/>
</dbReference>
<dbReference type="InterPro" id="IPR007627">
    <property type="entry name" value="RNA_pol_sigma70_r2"/>
</dbReference>
<keyword evidence="3 5" id="KW-0238">DNA-binding</keyword>
<dbReference type="GO" id="GO:0006352">
    <property type="term" value="P:DNA-templated transcription initiation"/>
    <property type="evidence" value="ECO:0007669"/>
    <property type="project" value="InterPro"/>
</dbReference>
<keyword evidence="6" id="KW-0175">Coiled coil</keyword>
<evidence type="ECO:0000259" key="8">
    <source>
        <dbReference type="PROSITE" id="PS00715"/>
    </source>
</evidence>
<dbReference type="Gene3D" id="1.20.140.160">
    <property type="match status" value="1"/>
</dbReference>
<dbReference type="KEGG" id="sace:GIY23_17215"/>
<reference evidence="11" key="1">
    <citation type="submission" date="2019-11" db="EMBL/GenBank/DDBJ databases">
        <title>The complete genome sequence of Saccharopolyspora sp. E2A.</title>
        <authorList>
            <person name="Zhang G."/>
        </authorList>
    </citation>
    <scope>NUCLEOTIDE SEQUENCE [LARGE SCALE GENOMIC DNA]</scope>
    <source>
        <strain evidence="11">E2A</strain>
    </source>
</reference>
<comment type="similarity">
    <text evidence="5">Belongs to the sigma-70 factor family.</text>
</comment>
<dbReference type="Gene3D" id="1.10.1740.10">
    <property type="match status" value="1"/>
</dbReference>
<proteinExistence type="inferred from homology"/>
<dbReference type="Pfam" id="PF04542">
    <property type="entry name" value="Sigma70_r2"/>
    <property type="match status" value="1"/>
</dbReference>
<dbReference type="GO" id="GO:0003677">
    <property type="term" value="F:DNA binding"/>
    <property type="evidence" value="ECO:0007669"/>
    <property type="project" value="UniProtKB-KW"/>
</dbReference>
<evidence type="ECO:0000256" key="4">
    <source>
        <dbReference type="ARBA" id="ARBA00023163"/>
    </source>
</evidence>
<dbReference type="PANTHER" id="PTHR30385:SF7">
    <property type="entry name" value="RNA POLYMERASE SIGMA FACTOR FLIA"/>
    <property type="match status" value="1"/>
</dbReference>
<dbReference type="InterPro" id="IPR007624">
    <property type="entry name" value="RNA_pol_sigma70_r3"/>
</dbReference>
<keyword evidence="4 5" id="KW-0804">Transcription</keyword>
<evidence type="ECO:0000256" key="5">
    <source>
        <dbReference type="RuleBase" id="RU362124"/>
    </source>
</evidence>
<evidence type="ECO:0000259" key="9">
    <source>
        <dbReference type="PROSITE" id="PS00716"/>
    </source>
</evidence>
<feature type="domain" description="RNA polymerase sigma-70" evidence="9">
    <location>
        <begin position="315"/>
        <end position="341"/>
    </location>
</feature>
<name>A0A5Q3Q914_9PSEU</name>
<feature type="region of interest" description="Disordered" evidence="7">
    <location>
        <begin position="1"/>
        <end position="78"/>
    </location>
</feature>
<feature type="compositionally biased region" description="Basic and acidic residues" evidence="7">
    <location>
        <begin position="34"/>
        <end position="59"/>
    </location>
</feature>
<dbReference type="RefSeq" id="WP_154077605.1">
    <property type="nucleotide sequence ID" value="NZ_CP045929.1"/>
</dbReference>
<evidence type="ECO:0000313" key="10">
    <source>
        <dbReference type="EMBL" id="QGK71028.1"/>
    </source>
</evidence>
<dbReference type="Proteomes" id="UP000371041">
    <property type="component" value="Chromosome"/>
</dbReference>
<dbReference type="SUPFAM" id="SSF88946">
    <property type="entry name" value="Sigma2 domain of RNA polymerase sigma factors"/>
    <property type="match status" value="1"/>
</dbReference>
<organism evidence="10 11">
    <name type="scientific">Allosaccharopolyspora coralli</name>
    <dbReference type="NCBI Taxonomy" id="2665642"/>
    <lineage>
        <taxon>Bacteria</taxon>
        <taxon>Bacillati</taxon>
        <taxon>Actinomycetota</taxon>
        <taxon>Actinomycetes</taxon>
        <taxon>Pseudonocardiales</taxon>
        <taxon>Pseudonocardiaceae</taxon>
        <taxon>Allosaccharopolyspora</taxon>
    </lineage>
</organism>
<dbReference type="EMBL" id="CP045929">
    <property type="protein sequence ID" value="QGK71028.1"/>
    <property type="molecule type" value="Genomic_DNA"/>
</dbReference>
<evidence type="ECO:0000313" key="11">
    <source>
        <dbReference type="Proteomes" id="UP000371041"/>
    </source>
</evidence>
<feature type="coiled-coil region" evidence="6">
    <location>
        <begin position="204"/>
        <end position="248"/>
    </location>
</feature>
<dbReference type="InterPro" id="IPR012845">
    <property type="entry name" value="RNA_pol_sigma_FliA_WhiG"/>
</dbReference>
<protein>
    <recommendedName>
        <fullName evidence="5">RNA polymerase sigma factor</fullName>
    </recommendedName>
</protein>
<dbReference type="InterPro" id="IPR013325">
    <property type="entry name" value="RNA_pol_sigma_r2"/>
</dbReference>
<evidence type="ECO:0000256" key="6">
    <source>
        <dbReference type="SAM" id="Coils"/>
    </source>
</evidence>
<dbReference type="NCBIfam" id="NF005413">
    <property type="entry name" value="PRK06986.1"/>
    <property type="match status" value="1"/>
</dbReference>
<keyword evidence="1 5" id="KW-0805">Transcription regulation</keyword>
<sequence length="350" mass="38137">MTEPTPVPDDAGGGARAATARPGAHVRRGARTSTDGHRDSGDQARGDRGGQRTAGDRLRGAQAADDQDAGSDTPSGQAGLASLAVEDGQREPDPRSADEVEAGIVALWQAFGSTREQELRDRLVLHYAPLVKYVAGRVGTGLPAHVEISDLIQSGIFGLVDAIEKFEPERGLKFETYAMQRIRGAILDDLRAQDWVPRSVRSRARDVERALERLEAKLQRTATDCELADELEMNQEDLRDLLAQLNMTSVVALDDLIGAGRGTASLAETLPDDRAEDPVAALVDRDSRRQLAEAVERLSDRDRVVVTLYYFENLTLAEIGKVLGVTESRVCQLHTRAVLRLRTKLTEQAT</sequence>
<dbReference type="GO" id="GO:0003899">
    <property type="term" value="F:DNA-directed RNA polymerase activity"/>
    <property type="evidence" value="ECO:0007669"/>
    <property type="project" value="InterPro"/>
</dbReference>
<evidence type="ECO:0000256" key="1">
    <source>
        <dbReference type="ARBA" id="ARBA00023015"/>
    </source>
</evidence>
<evidence type="ECO:0000256" key="3">
    <source>
        <dbReference type="ARBA" id="ARBA00023125"/>
    </source>
</evidence>
<dbReference type="InterPro" id="IPR014284">
    <property type="entry name" value="RNA_pol_sigma-70_dom"/>
</dbReference>
<feature type="domain" description="RNA polymerase sigma-70" evidence="8">
    <location>
        <begin position="150"/>
        <end position="163"/>
    </location>
</feature>
<dbReference type="PROSITE" id="PS00715">
    <property type="entry name" value="SIGMA70_1"/>
    <property type="match status" value="1"/>
</dbReference>
<accession>A0A5Q3Q914</accession>
<dbReference type="PANTHER" id="PTHR30385">
    <property type="entry name" value="SIGMA FACTOR F FLAGELLAR"/>
    <property type="match status" value="1"/>
</dbReference>
<evidence type="ECO:0000256" key="2">
    <source>
        <dbReference type="ARBA" id="ARBA00023082"/>
    </source>
</evidence>
<dbReference type="NCBIfam" id="TIGR02937">
    <property type="entry name" value="sigma70-ECF"/>
    <property type="match status" value="1"/>
</dbReference>
<dbReference type="PROSITE" id="PS00716">
    <property type="entry name" value="SIGMA70_2"/>
    <property type="match status" value="1"/>
</dbReference>
<evidence type="ECO:0000256" key="7">
    <source>
        <dbReference type="SAM" id="MobiDB-lite"/>
    </source>
</evidence>
<dbReference type="Pfam" id="PF04545">
    <property type="entry name" value="Sigma70_r4"/>
    <property type="match status" value="1"/>
</dbReference>
<dbReference type="InterPro" id="IPR013324">
    <property type="entry name" value="RNA_pol_sigma_r3/r4-like"/>
</dbReference>
<comment type="function">
    <text evidence="5">Sigma factors are initiation factors that promote the attachment of RNA polymerase to specific initiation sites and are then released.</text>
</comment>
<keyword evidence="11" id="KW-1185">Reference proteome</keyword>
<dbReference type="InterPro" id="IPR007630">
    <property type="entry name" value="RNA_pol_sigma70_r4"/>
</dbReference>
<dbReference type="CDD" id="cd06171">
    <property type="entry name" value="Sigma70_r4"/>
    <property type="match status" value="1"/>
</dbReference>
<dbReference type="SUPFAM" id="SSF88659">
    <property type="entry name" value="Sigma3 and sigma4 domains of RNA polymerase sigma factors"/>
    <property type="match status" value="2"/>
</dbReference>
<dbReference type="AlphaFoldDB" id="A0A5Q3Q914"/>
<dbReference type="GO" id="GO:0016987">
    <property type="term" value="F:sigma factor activity"/>
    <property type="evidence" value="ECO:0007669"/>
    <property type="project" value="UniProtKB-KW"/>
</dbReference>
<dbReference type="InterPro" id="IPR000943">
    <property type="entry name" value="RNA_pol_sigma70"/>
</dbReference>